<feature type="region of interest" description="Disordered" evidence="9">
    <location>
        <begin position="568"/>
        <end position="597"/>
    </location>
</feature>
<dbReference type="OrthoDB" id="21470at2759"/>
<evidence type="ECO:0000256" key="3">
    <source>
        <dbReference type="ARBA" id="ARBA00010306"/>
    </source>
</evidence>
<feature type="compositionally biased region" description="Polar residues" evidence="9">
    <location>
        <begin position="40"/>
        <end position="50"/>
    </location>
</feature>
<evidence type="ECO:0000256" key="7">
    <source>
        <dbReference type="ARBA" id="ARBA00023187"/>
    </source>
</evidence>
<evidence type="ECO:0000313" key="12">
    <source>
        <dbReference type="EMBL" id="PPQ80205.1"/>
    </source>
</evidence>
<feature type="region of interest" description="Disordered" evidence="9">
    <location>
        <begin position="1"/>
        <end position="112"/>
    </location>
</feature>
<feature type="region of interest" description="Disordered" evidence="9">
    <location>
        <begin position="827"/>
        <end position="849"/>
    </location>
</feature>
<dbReference type="Proteomes" id="UP000283269">
    <property type="component" value="Unassembled WGS sequence"/>
</dbReference>
<dbReference type="STRING" id="93625.A0A409WNW8"/>
<dbReference type="PROSITE" id="PS51061">
    <property type="entry name" value="R3H"/>
    <property type="match status" value="1"/>
</dbReference>
<evidence type="ECO:0000256" key="4">
    <source>
        <dbReference type="ARBA" id="ARBA00018964"/>
    </source>
</evidence>
<feature type="compositionally biased region" description="Acidic residues" evidence="9">
    <location>
        <begin position="768"/>
        <end position="780"/>
    </location>
</feature>
<dbReference type="InParanoid" id="A0A409WNW8"/>
<keyword evidence="8" id="KW-0539">Nucleus</keyword>
<dbReference type="PROSITE" id="PS50174">
    <property type="entry name" value="G_PATCH"/>
    <property type="match status" value="1"/>
</dbReference>
<dbReference type="SMART" id="SM00443">
    <property type="entry name" value="G_patch"/>
    <property type="match status" value="1"/>
</dbReference>
<proteinExistence type="inferred from homology"/>
<gene>
    <name evidence="12" type="ORF">CVT25_003558</name>
</gene>
<dbReference type="Gene3D" id="3.30.1370.50">
    <property type="entry name" value="R3H-like domain"/>
    <property type="match status" value="1"/>
</dbReference>
<protein>
    <recommendedName>
        <fullName evidence="4">Protein SQS1</fullName>
    </recommendedName>
</protein>
<dbReference type="EMBL" id="NHYD01003342">
    <property type="protein sequence ID" value="PPQ80205.1"/>
    <property type="molecule type" value="Genomic_DNA"/>
</dbReference>
<keyword evidence="5" id="KW-0963">Cytoplasm</keyword>
<sequence length="1080" mass="118554">MVRGPQIHSRTKFYQFLEPHNSGNTTPRGRGRGGRGGQFSGPNSGTTTPNRGRGRGGRGDGLSRGHGHDSPRGRGRGGQADSSTGGRRGQFGIGSPPRGGGRGAGGRRPDTLSGLLYQERPFLRPIKFVPSVLTKVLFNEESEELLKPGVEEVDEREQSHIPTAEKVFRVFSGRNIPRMESDDEEDNEEQEEIEEVDFNDVGKLFNPTEEIKTTTIRKSKLVESMIIHEEQFTGFYIDPNPSSPKPPEEILVDQPISIDADVDGLTKMVEETLSTTDEHPNVDDVDMSAPQSEAEESETTFTSATEAIAVDISALQTKPEIIIVDVPVPQIEELSTSAPPIPAVSSQLEAIAIEQTESISIQTTEHPETIAVEIHAPQAEAATLETTPPVAAVSPQPDVITADPEPDLFCIDVQPTSVPAEMAPSSDLLPSALRADDEDDDIIVYVAPHPRKTDAQTEETTPQSPEKFSSNNVPDTSRFMPYIRPAALPATPPVASSSSAYQPAANALSTFSFSFSQNQTPSKGDARLIVPPVSTPRQAKAWKRKRGGVKNRMKSSFGAFGAMREEAMLHRSDPRRHERRRGDSDLEWGDSDDDGEVDDVEVALEDFMDWKGKGKETETTPDKGKARDVGYRDDDHGMDVDSDLAPNMAAMKNFVGGLLGNKAGQHTTMDDLRVEDMIKMEDEQDSDNSEDDNDESSEDESVEDALAAEEAMLISESLEFDDEPGNDNSDDDDDDADDQTPRTSFQARLERLRNKARSRKMQDTSLDQMDEDDDEDEDDDMIKRNLTWADQDEEFIQEIEDIFDDNGDALTGKNRKLGKALFGSIRNDTSNDLDDCSPAKKQKDKAKGLPRELQDIWEKDRQKKAEYKKAREAARFEQAADPLSKKKGGKKGRKAMIAAAKLDPTIIVIPNRIVDMTTLVQQIRRFITEIGGPNSMSLPPTNKETRKNIHEMAVAFNLKSLSKGKGDSRYTTLSKTSRTGLAVDERKVAKIVRRSGGMGARGDSFIYDKKGKGPPAVIPRHREGDEVGKAAPKLTESNIGFRMLAMMGWSEGDRIGITGGLEAPLTAIIKTTKLGLGATK</sequence>
<name>A0A409WNW8_PSICY</name>
<comment type="similarity">
    <text evidence="3">Belongs to the SQS1 family.</text>
</comment>
<dbReference type="AlphaFoldDB" id="A0A409WNW8"/>
<keyword evidence="6" id="KW-0507">mRNA processing</keyword>
<feature type="region of interest" description="Disordered" evidence="9">
    <location>
        <begin position="449"/>
        <end position="476"/>
    </location>
</feature>
<feature type="compositionally biased region" description="Acidic residues" evidence="9">
    <location>
        <begin position="718"/>
        <end position="738"/>
    </location>
</feature>
<evidence type="ECO:0000256" key="2">
    <source>
        <dbReference type="ARBA" id="ARBA00004496"/>
    </source>
</evidence>
<evidence type="ECO:0000256" key="5">
    <source>
        <dbReference type="ARBA" id="ARBA00022490"/>
    </source>
</evidence>
<feature type="compositionally biased region" description="Acidic residues" evidence="9">
    <location>
        <begin position="682"/>
        <end position="707"/>
    </location>
</feature>
<evidence type="ECO:0000256" key="8">
    <source>
        <dbReference type="ARBA" id="ARBA00023242"/>
    </source>
</evidence>
<dbReference type="GO" id="GO:0005634">
    <property type="term" value="C:nucleus"/>
    <property type="evidence" value="ECO:0007669"/>
    <property type="project" value="UniProtKB-SubCell"/>
</dbReference>
<evidence type="ECO:0000259" key="10">
    <source>
        <dbReference type="PROSITE" id="PS50174"/>
    </source>
</evidence>
<evidence type="ECO:0000256" key="1">
    <source>
        <dbReference type="ARBA" id="ARBA00004123"/>
    </source>
</evidence>
<comment type="subcellular location">
    <subcellularLocation>
        <location evidence="2">Cytoplasm</location>
    </subcellularLocation>
    <subcellularLocation>
        <location evidence="1">Nucleus</location>
    </subcellularLocation>
</comment>
<feature type="region of interest" description="Disordered" evidence="9">
    <location>
        <begin position="274"/>
        <end position="299"/>
    </location>
</feature>
<feature type="compositionally biased region" description="Basic and acidic residues" evidence="9">
    <location>
        <begin position="57"/>
        <end position="72"/>
    </location>
</feature>
<feature type="region of interest" description="Disordered" evidence="9">
    <location>
        <begin position="609"/>
        <end position="637"/>
    </location>
</feature>
<reference evidence="12 13" key="1">
    <citation type="journal article" date="2018" name="Evol. Lett.">
        <title>Horizontal gene cluster transfer increased hallucinogenic mushroom diversity.</title>
        <authorList>
            <person name="Reynolds H.T."/>
            <person name="Vijayakumar V."/>
            <person name="Gluck-Thaler E."/>
            <person name="Korotkin H.B."/>
            <person name="Matheny P.B."/>
            <person name="Slot J.C."/>
        </authorList>
    </citation>
    <scope>NUCLEOTIDE SEQUENCE [LARGE SCALE GENOMIC DNA]</scope>
    <source>
        <strain evidence="12 13">2631</strain>
    </source>
</reference>
<dbReference type="InterPro" id="IPR001374">
    <property type="entry name" value="R3H_dom"/>
</dbReference>
<dbReference type="GO" id="GO:0008380">
    <property type="term" value="P:RNA splicing"/>
    <property type="evidence" value="ECO:0007669"/>
    <property type="project" value="UniProtKB-KW"/>
</dbReference>
<accession>A0A409WNW8</accession>
<comment type="caution">
    <text evidence="12">The sequence shown here is derived from an EMBL/GenBank/DDBJ whole genome shotgun (WGS) entry which is preliminary data.</text>
</comment>
<dbReference type="InterPro" id="IPR000467">
    <property type="entry name" value="G_patch_dom"/>
</dbReference>
<feature type="domain" description="G-patch" evidence="10">
    <location>
        <begin position="1036"/>
        <end position="1080"/>
    </location>
</feature>
<evidence type="ECO:0000259" key="11">
    <source>
        <dbReference type="PROSITE" id="PS51061"/>
    </source>
</evidence>
<dbReference type="SUPFAM" id="SSF82708">
    <property type="entry name" value="R3H domain"/>
    <property type="match status" value="1"/>
</dbReference>
<keyword evidence="13" id="KW-1185">Reference proteome</keyword>
<evidence type="ECO:0000256" key="6">
    <source>
        <dbReference type="ARBA" id="ARBA00022664"/>
    </source>
</evidence>
<dbReference type="GO" id="GO:0003676">
    <property type="term" value="F:nucleic acid binding"/>
    <property type="evidence" value="ECO:0007669"/>
    <property type="project" value="UniProtKB-UniRule"/>
</dbReference>
<dbReference type="InterPro" id="IPR051189">
    <property type="entry name" value="Splicing_assoc_domain"/>
</dbReference>
<feature type="compositionally biased region" description="Polar residues" evidence="9">
    <location>
        <begin position="458"/>
        <end position="475"/>
    </location>
</feature>
<dbReference type="GO" id="GO:0005737">
    <property type="term" value="C:cytoplasm"/>
    <property type="evidence" value="ECO:0007669"/>
    <property type="project" value="UniProtKB-SubCell"/>
</dbReference>
<feature type="compositionally biased region" description="Gly residues" evidence="9">
    <location>
        <begin position="86"/>
        <end position="106"/>
    </location>
</feature>
<dbReference type="InterPro" id="IPR036867">
    <property type="entry name" value="R3H_dom_sf"/>
</dbReference>
<dbReference type="CDD" id="cd02646">
    <property type="entry name" value="R3H_G-patch"/>
    <property type="match status" value="1"/>
</dbReference>
<dbReference type="PANTHER" id="PTHR14195">
    <property type="entry name" value="G PATCH DOMAIN CONTAINING PROTEIN 2"/>
    <property type="match status" value="1"/>
</dbReference>
<dbReference type="InterPro" id="IPR034082">
    <property type="entry name" value="R3H_G-patch"/>
</dbReference>
<feature type="compositionally biased region" description="Basic and acidic residues" evidence="9">
    <location>
        <begin position="568"/>
        <end position="584"/>
    </location>
</feature>
<feature type="region of interest" description="Disordered" evidence="9">
    <location>
        <begin position="681"/>
        <end position="782"/>
    </location>
</feature>
<feature type="compositionally biased region" description="Acidic residues" evidence="9">
    <location>
        <begin position="585"/>
        <end position="597"/>
    </location>
</feature>
<feature type="domain" description="R3H" evidence="11">
    <location>
        <begin position="913"/>
        <end position="977"/>
    </location>
</feature>
<dbReference type="Pfam" id="PF01424">
    <property type="entry name" value="R3H"/>
    <property type="match status" value="1"/>
</dbReference>
<keyword evidence="7" id="KW-0508">mRNA splicing</keyword>
<evidence type="ECO:0000313" key="13">
    <source>
        <dbReference type="Proteomes" id="UP000283269"/>
    </source>
</evidence>
<dbReference type="GO" id="GO:0006397">
    <property type="term" value="P:mRNA processing"/>
    <property type="evidence" value="ECO:0007669"/>
    <property type="project" value="UniProtKB-KW"/>
</dbReference>
<evidence type="ECO:0000256" key="9">
    <source>
        <dbReference type="SAM" id="MobiDB-lite"/>
    </source>
</evidence>
<organism evidence="12 13">
    <name type="scientific">Psilocybe cyanescens</name>
    <dbReference type="NCBI Taxonomy" id="93625"/>
    <lineage>
        <taxon>Eukaryota</taxon>
        <taxon>Fungi</taxon>
        <taxon>Dikarya</taxon>
        <taxon>Basidiomycota</taxon>
        <taxon>Agaricomycotina</taxon>
        <taxon>Agaricomycetes</taxon>
        <taxon>Agaricomycetidae</taxon>
        <taxon>Agaricales</taxon>
        <taxon>Agaricineae</taxon>
        <taxon>Strophariaceae</taxon>
        <taxon>Psilocybe</taxon>
    </lineage>
</organism>